<reference evidence="1" key="1">
    <citation type="journal article" date="2015" name="Genome Announc.">
        <title>Draft Genome Sequence of Thiostrepton-Producing Streptomyces azureus ATCC 14921.</title>
        <authorList>
            <person name="Sakihara K."/>
            <person name="Maeda J."/>
            <person name="Tashiro K."/>
            <person name="Fujino Y."/>
            <person name="Kuhara S."/>
            <person name="Ohshima T."/>
            <person name="Ogata S."/>
            <person name="Doi K."/>
        </authorList>
    </citation>
    <scope>NUCLEOTIDE SEQUENCE [LARGE SCALE GENOMIC DNA]</scope>
    <source>
        <strain evidence="1">ATCC14921</strain>
    </source>
</reference>
<sequence>MFTRLRPPSRAEKGALNQLYAAVQPQARSGQFIGPDGRNESKGYPTLVQPAESAKNLDTARRLWDLSERLTGVRYGLPD</sequence>
<accession>A0A0K8PE65</accession>
<name>A0A0K8PE65_STRAJ</name>
<dbReference type="Proteomes" id="UP000053859">
    <property type="component" value="Unassembled WGS sequence"/>
</dbReference>
<evidence type="ECO:0000313" key="1">
    <source>
        <dbReference type="EMBL" id="GAP46192.1"/>
    </source>
</evidence>
<dbReference type="EMBL" id="DF968205">
    <property type="protein sequence ID" value="GAP46192.1"/>
    <property type="molecule type" value="Genomic_DNA"/>
</dbReference>
<proteinExistence type="predicted"/>
<keyword evidence="2" id="KW-1185">Reference proteome</keyword>
<organism evidence="1 2">
    <name type="scientific">Streptomyces azureus</name>
    <dbReference type="NCBI Taxonomy" id="146537"/>
    <lineage>
        <taxon>Bacteria</taxon>
        <taxon>Bacillati</taxon>
        <taxon>Actinomycetota</taxon>
        <taxon>Actinomycetes</taxon>
        <taxon>Kitasatosporales</taxon>
        <taxon>Streptomycetaceae</taxon>
        <taxon>Streptomyces</taxon>
    </lineage>
</organism>
<dbReference type="PATRIC" id="fig|146537.3.peg.976"/>
<dbReference type="AlphaFoldDB" id="A0A0K8PE65"/>
<evidence type="ECO:0000313" key="2">
    <source>
        <dbReference type="Proteomes" id="UP000053859"/>
    </source>
</evidence>
<protein>
    <submittedName>
        <fullName evidence="1">Putative oxidoreductase/Short-chain dehydrogenase</fullName>
    </submittedName>
</protein>
<dbReference type="Gene3D" id="3.40.50.720">
    <property type="entry name" value="NAD(P)-binding Rossmann-like Domain"/>
    <property type="match status" value="1"/>
</dbReference>
<gene>
    <name evidence="1" type="ORF">SAZU_0927</name>
</gene>